<dbReference type="PANTHER" id="PTHR43806:SF11">
    <property type="entry name" value="CEREVISIN-RELATED"/>
    <property type="match status" value="1"/>
</dbReference>
<dbReference type="InterPro" id="IPR036852">
    <property type="entry name" value="Peptidase_S8/S53_dom_sf"/>
</dbReference>
<evidence type="ECO:0000313" key="8">
    <source>
        <dbReference type="EMBL" id="QUS38202.1"/>
    </source>
</evidence>
<feature type="active site" description="Charge relay system" evidence="5">
    <location>
        <position position="320"/>
    </location>
</feature>
<dbReference type="PROSITE" id="PS51892">
    <property type="entry name" value="SUBTILASE"/>
    <property type="match status" value="1"/>
</dbReference>
<evidence type="ECO:0000259" key="7">
    <source>
        <dbReference type="Pfam" id="PF00082"/>
    </source>
</evidence>
<proteinExistence type="inferred from homology"/>
<feature type="active site" description="Charge relay system" evidence="5">
    <location>
        <position position="492"/>
    </location>
</feature>
<dbReference type="GO" id="GO:0006508">
    <property type="term" value="P:proteolysis"/>
    <property type="evidence" value="ECO:0007669"/>
    <property type="project" value="UniProtKB-KW"/>
</dbReference>
<keyword evidence="4 5" id="KW-0720">Serine protease</keyword>
<dbReference type="Proteomes" id="UP000682843">
    <property type="component" value="Chromosome"/>
</dbReference>
<dbReference type="PROSITE" id="PS00137">
    <property type="entry name" value="SUBTILASE_HIS"/>
    <property type="match status" value="1"/>
</dbReference>
<dbReference type="SUPFAM" id="SSF52743">
    <property type="entry name" value="Subtilisin-like"/>
    <property type="match status" value="1"/>
</dbReference>
<dbReference type="RefSeq" id="WP_211911738.1">
    <property type="nucleotide sequence ID" value="NZ_CP036498.1"/>
</dbReference>
<dbReference type="Gene3D" id="3.40.50.200">
    <property type="entry name" value="Peptidase S8/S53 domain"/>
    <property type="match status" value="1"/>
</dbReference>
<reference evidence="8 9" key="1">
    <citation type="submission" date="2019-02" db="EMBL/GenBank/DDBJ databases">
        <title>Emended description of the genus Rhodopseudomonas and description of Rhodopseudomonas albus sp. nov., a non-phototrophic, heavy-metal-tolerant bacterium isolated from garden soil.</title>
        <authorList>
            <person name="Bao Z."/>
            <person name="Cao W.W."/>
            <person name="Sato Y."/>
            <person name="Nishizawa T."/>
            <person name="Zhao J."/>
            <person name="Guo Y."/>
            <person name="Ohta H."/>
        </authorList>
    </citation>
    <scope>NUCLEOTIDE SEQUENCE [LARGE SCALE GENOMIC DNA]</scope>
    <source>
        <strain evidence="8 9">SK50-23</strain>
    </source>
</reference>
<dbReference type="InterPro" id="IPR050131">
    <property type="entry name" value="Peptidase_S8_subtilisin-like"/>
</dbReference>
<evidence type="ECO:0000256" key="3">
    <source>
        <dbReference type="ARBA" id="ARBA00022801"/>
    </source>
</evidence>
<evidence type="ECO:0000313" key="9">
    <source>
        <dbReference type="Proteomes" id="UP000682843"/>
    </source>
</evidence>
<accession>A0ABX8A3Y7</accession>
<dbReference type="Pfam" id="PF00082">
    <property type="entry name" value="Peptidase_S8"/>
    <property type="match status" value="1"/>
</dbReference>
<evidence type="ECO:0000256" key="1">
    <source>
        <dbReference type="ARBA" id="ARBA00011073"/>
    </source>
</evidence>
<protein>
    <submittedName>
        <fullName evidence="8">Serine protease</fullName>
    </submittedName>
</protein>
<keyword evidence="2 5" id="KW-0645">Protease</keyword>
<evidence type="ECO:0000256" key="5">
    <source>
        <dbReference type="PROSITE-ProRule" id="PRU01240"/>
    </source>
</evidence>
<dbReference type="InterPro" id="IPR000209">
    <property type="entry name" value="Peptidase_S8/S53_dom"/>
</dbReference>
<dbReference type="EMBL" id="CP036498">
    <property type="protein sequence ID" value="QUS38202.1"/>
    <property type="molecule type" value="Genomic_DNA"/>
</dbReference>
<sequence>MSDTHPAPGPAGQTTHAAEPKEIGGRQKQYMIGRRRIDGIVPMAAGPNLFNPQKLAKRFDELPDYELVRVVESESQDVDLMGTSTTSSDDIVVVRTSSAARVADIEAMRQRDPTLIVERDHLLEHLGSFQPQFVRPSNVSIQAARAPISVRFHVQDSDGHGIANATVIVYGQFGNEDKGETDNQGDVTINVYGGYLNMTAALYIKPAANYWEHFVERPELDASGVNTITLQPLASYGAARYASPAANGPAFIGWGQRAMGILGLDPQRQTGVGVRVAIIDSGCDTNHPALSHISIGRDYTNQHDRNQPDTSSWREDQIFHGTHCAGIIAGNGRDGHIRGFAPQAEMHILKVFPGGAFNNLTAAINYCIANRIHVVNCSLGGSLRSELVEQAIQRARQAGVAMFVAAGNSGTSVQFPAVVPGVLCVSAIGQAGMFPGDTYHARTIPDGANVSNGQVFPARFTCHGPEVSVCGPGVGIISSVPGGGYAAWDGTSMADPHLTGLGALLAAHHPALRNEKARNAAWVDRLFGLIIDAAQFVGMPRDYAGAGLPSSPTALGISTAQQPSPASDTRQFSSDAIRDLIQAIRDTLPSEARAPRGPNA</sequence>
<gene>
    <name evidence="8" type="ORF">RPMA_04565</name>
</gene>
<dbReference type="PRINTS" id="PR00723">
    <property type="entry name" value="SUBTILISIN"/>
</dbReference>
<feature type="region of interest" description="Disordered" evidence="6">
    <location>
        <begin position="1"/>
        <end position="25"/>
    </location>
</feature>
<dbReference type="PANTHER" id="PTHR43806">
    <property type="entry name" value="PEPTIDASE S8"/>
    <property type="match status" value="1"/>
</dbReference>
<dbReference type="GO" id="GO:0008233">
    <property type="term" value="F:peptidase activity"/>
    <property type="evidence" value="ECO:0007669"/>
    <property type="project" value="UniProtKB-KW"/>
</dbReference>
<feature type="active site" description="Charge relay system" evidence="5">
    <location>
        <position position="280"/>
    </location>
</feature>
<organism evidence="8 9">
    <name type="scientific">Tardiphaga alba</name>
    <dbReference type="NCBI Taxonomy" id="340268"/>
    <lineage>
        <taxon>Bacteria</taxon>
        <taxon>Pseudomonadati</taxon>
        <taxon>Pseudomonadota</taxon>
        <taxon>Alphaproteobacteria</taxon>
        <taxon>Hyphomicrobiales</taxon>
        <taxon>Nitrobacteraceae</taxon>
        <taxon>Tardiphaga</taxon>
    </lineage>
</organism>
<dbReference type="InterPro" id="IPR022398">
    <property type="entry name" value="Peptidase_S8_His-AS"/>
</dbReference>
<keyword evidence="3 5" id="KW-0378">Hydrolase</keyword>
<keyword evidence="9" id="KW-1185">Reference proteome</keyword>
<evidence type="ECO:0000256" key="4">
    <source>
        <dbReference type="ARBA" id="ARBA00022825"/>
    </source>
</evidence>
<comment type="similarity">
    <text evidence="1 5">Belongs to the peptidase S8 family.</text>
</comment>
<dbReference type="InterPro" id="IPR015500">
    <property type="entry name" value="Peptidase_S8_subtilisin-rel"/>
</dbReference>
<feature type="domain" description="Peptidase S8/S53" evidence="7">
    <location>
        <begin position="272"/>
        <end position="519"/>
    </location>
</feature>
<dbReference type="PROSITE" id="PS00136">
    <property type="entry name" value="SUBTILASE_ASP"/>
    <property type="match status" value="1"/>
</dbReference>
<name>A0ABX8A3Y7_9BRAD</name>
<dbReference type="InterPro" id="IPR023827">
    <property type="entry name" value="Peptidase_S8_Asp-AS"/>
</dbReference>
<evidence type="ECO:0000256" key="2">
    <source>
        <dbReference type="ARBA" id="ARBA00022670"/>
    </source>
</evidence>
<evidence type="ECO:0000256" key="6">
    <source>
        <dbReference type="SAM" id="MobiDB-lite"/>
    </source>
</evidence>